<feature type="non-terminal residue" evidence="1">
    <location>
        <position position="1"/>
    </location>
</feature>
<sequence>MIDFGVTEPQFEPTTATHRAYERTAAALPFRSVIGIRLIKLVNCRRDRPDVDGFMAHAAPARLEFNPADGHGARADGTDKTYAFTFSWNGFNTTAIQKTDKTI</sequence>
<name>A0ABN8I920_9NEOP</name>
<accession>A0ABN8I920</accession>
<keyword evidence="2" id="KW-1185">Reference proteome</keyword>
<dbReference type="Proteomes" id="UP000837857">
    <property type="component" value="Chromosome 2"/>
</dbReference>
<organism evidence="1 2">
    <name type="scientific">Iphiclides podalirius</name>
    <name type="common">scarce swallowtail</name>
    <dbReference type="NCBI Taxonomy" id="110791"/>
    <lineage>
        <taxon>Eukaryota</taxon>
        <taxon>Metazoa</taxon>
        <taxon>Ecdysozoa</taxon>
        <taxon>Arthropoda</taxon>
        <taxon>Hexapoda</taxon>
        <taxon>Insecta</taxon>
        <taxon>Pterygota</taxon>
        <taxon>Neoptera</taxon>
        <taxon>Endopterygota</taxon>
        <taxon>Lepidoptera</taxon>
        <taxon>Glossata</taxon>
        <taxon>Ditrysia</taxon>
        <taxon>Papilionoidea</taxon>
        <taxon>Papilionidae</taxon>
        <taxon>Papilioninae</taxon>
        <taxon>Iphiclides</taxon>
    </lineage>
</organism>
<proteinExistence type="predicted"/>
<protein>
    <submittedName>
        <fullName evidence="1">Uncharacterized protein</fullName>
    </submittedName>
</protein>
<dbReference type="EMBL" id="OW152814">
    <property type="protein sequence ID" value="CAH2050684.1"/>
    <property type="molecule type" value="Genomic_DNA"/>
</dbReference>
<evidence type="ECO:0000313" key="1">
    <source>
        <dbReference type="EMBL" id="CAH2050684.1"/>
    </source>
</evidence>
<reference evidence="1" key="1">
    <citation type="submission" date="2022-03" db="EMBL/GenBank/DDBJ databases">
        <authorList>
            <person name="Martin H S."/>
        </authorList>
    </citation>
    <scope>NUCLEOTIDE SEQUENCE</scope>
</reference>
<gene>
    <name evidence="1" type="ORF">IPOD504_LOCUS7606</name>
</gene>
<evidence type="ECO:0000313" key="2">
    <source>
        <dbReference type="Proteomes" id="UP000837857"/>
    </source>
</evidence>